<name>A0A0A0B805_9CELL</name>
<keyword evidence="3" id="KW-1185">Reference proteome</keyword>
<keyword evidence="1" id="KW-0472">Membrane</keyword>
<dbReference type="OrthoDB" id="3391117at2"/>
<dbReference type="STRING" id="1408250.Q760_10370"/>
<gene>
    <name evidence="2" type="ORF">Q760_10370</name>
</gene>
<evidence type="ECO:0000256" key="1">
    <source>
        <dbReference type="SAM" id="Phobius"/>
    </source>
</evidence>
<reference evidence="2 3" key="1">
    <citation type="submission" date="2013-10" db="EMBL/GenBank/DDBJ databases">
        <authorList>
            <person name="Wang G."/>
            <person name="Zhuang W."/>
        </authorList>
    </citation>
    <scope>NUCLEOTIDE SEQUENCE [LARGE SCALE GENOMIC DNA]</scope>
    <source>
        <strain evidence="2 3">DSM 20118</strain>
    </source>
</reference>
<feature type="transmembrane region" description="Helical" evidence="1">
    <location>
        <begin position="41"/>
        <end position="61"/>
    </location>
</feature>
<accession>A0A0A0B805</accession>
<feature type="transmembrane region" description="Helical" evidence="1">
    <location>
        <begin position="120"/>
        <end position="139"/>
    </location>
</feature>
<feature type="transmembrane region" description="Helical" evidence="1">
    <location>
        <begin position="93"/>
        <end position="114"/>
    </location>
</feature>
<organism evidence="2 3">
    <name type="scientific">Cellulomonas cellasea DSM 20118</name>
    <dbReference type="NCBI Taxonomy" id="1408250"/>
    <lineage>
        <taxon>Bacteria</taxon>
        <taxon>Bacillati</taxon>
        <taxon>Actinomycetota</taxon>
        <taxon>Actinomycetes</taxon>
        <taxon>Micrococcales</taxon>
        <taxon>Cellulomonadaceae</taxon>
        <taxon>Cellulomonas</taxon>
    </lineage>
</organism>
<sequence length="143" mass="14766">MTRRDRTPAQQRTAWLLGLLSGTVGLVALYAVLAVRAPGDTAAGALTGGLTVLLLACVARWRTVRRGRTASTVTRIGGGALDERDDHVLTRTLAVVGYVAILASGIASAAVMVGADAATVVRALPFALLGTLGITFVVVDRRS</sequence>
<evidence type="ECO:0000313" key="3">
    <source>
        <dbReference type="Proteomes" id="UP000029833"/>
    </source>
</evidence>
<dbReference type="Proteomes" id="UP000029833">
    <property type="component" value="Unassembled WGS sequence"/>
</dbReference>
<dbReference type="AlphaFoldDB" id="A0A0A0B805"/>
<keyword evidence="1" id="KW-1133">Transmembrane helix</keyword>
<comment type="caution">
    <text evidence="2">The sequence shown here is derived from an EMBL/GenBank/DDBJ whole genome shotgun (WGS) entry which is preliminary data.</text>
</comment>
<dbReference type="EMBL" id="AXNT01000029">
    <property type="protein sequence ID" value="KGM02960.1"/>
    <property type="molecule type" value="Genomic_DNA"/>
</dbReference>
<proteinExistence type="predicted"/>
<dbReference type="RefSeq" id="WP_034627083.1">
    <property type="nucleotide sequence ID" value="NZ_AXNT01000029.1"/>
</dbReference>
<protein>
    <submittedName>
        <fullName evidence="2">Uncharacterized protein</fullName>
    </submittedName>
</protein>
<feature type="transmembrane region" description="Helical" evidence="1">
    <location>
        <begin position="12"/>
        <end position="35"/>
    </location>
</feature>
<evidence type="ECO:0000313" key="2">
    <source>
        <dbReference type="EMBL" id="KGM02960.1"/>
    </source>
</evidence>
<keyword evidence="1" id="KW-0812">Transmembrane</keyword>